<dbReference type="NCBIfam" id="NF000642">
    <property type="entry name" value="PRK00024.1"/>
    <property type="match status" value="1"/>
</dbReference>
<dbReference type="SUPFAM" id="SSF47781">
    <property type="entry name" value="RuvA domain 2-like"/>
    <property type="match status" value="1"/>
</dbReference>
<dbReference type="CDD" id="cd08071">
    <property type="entry name" value="MPN_DUF2466"/>
    <property type="match status" value="1"/>
</dbReference>
<evidence type="ECO:0000313" key="8">
    <source>
        <dbReference type="EMBL" id="GAQ95787.1"/>
    </source>
</evidence>
<dbReference type="PANTHER" id="PTHR30471">
    <property type="entry name" value="DNA REPAIR PROTEIN RADC"/>
    <property type="match status" value="1"/>
</dbReference>
<protein>
    <submittedName>
        <fullName evidence="8">DNA repair protein RadC</fullName>
    </submittedName>
</protein>
<evidence type="ECO:0000256" key="1">
    <source>
        <dbReference type="ARBA" id="ARBA00022670"/>
    </source>
</evidence>
<dbReference type="NCBIfam" id="TIGR00608">
    <property type="entry name" value="radc"/>
    <property type="match status" value="1"/>
</dbReference>
<evidence type="ECO:0000256" key="4">
    <source>
        <dbReference type="ARBA" id="ARBA00022833"/>
    </source>
</evidence>
<dbReference type="PROSITE" id="PS50249">
    <property type="entry name" value="MPN"/>
    <property type="match status" value="1"/>
</dbReference>
<sequence length="224" mass="24993">MSSVREWPETERPRERLIKYGAEALSDAQLLAIVLRTGSNGKSVMDTAIELLQNFGGLRGLEEASIAELKKFKGLGTAKIAQIRASFELGKRALSQKANQQVFSSASTVYDCFFPKLEGLKKEVFITLLLDTKLKLIKEVKVSEGTLNQSLIHPREVFKEAVKESAYAVILVHNHPSGDPSPSEQDIEITKKLKKASEILEIPILDHVIIGRERYFSMKEKGIL</sequence>
<keyword evidence="3" id="KW-0378">Hydrolase</keyword>
<dbReference type="InterPro" id="IPR037518">
    <property type="entry name" value="MPN"/>
</dbReference>
<dbReference type="GO" id="GO:0006508">
    <property type="term" value="P:proteolysis"/>
    <property type="evidence" value="ECO:0007669"/>
    <property type="project" value="UniProtKB-KW"/>
</dbReference>
<evidence type="ECO:0000256" key="6">
    <source>
        <dbReference type="RuleBase" id="RU003797"/>
    </source>
</evidence>
<keyword evidence="4" id="KW-0862">Zinc</keyword>
<dbReference type="Gene3D" id="1.10.150.20">
    <property type="entry name" value="5' to 3' exonuclease, C-terminal subdomain"/>
    <property type="match status" value="1"/>
</dbReference>
<dbReference type="GO" id="GO:0008237">
    <property type="term" value="F:metallopeptidase activity"/>
    <property type="evidence" value="ECO:0007669"/>
    <property type="project" value="UniProtKB-KW"/>
</dbReference>
<dbReference type="Proteomes" id="UP000054976">
    <property type="component" value="Unassembled WGS sequence"/>
</dbReference>
<evidence type="ECO:0000256" key="3">
    <source>
        <dbReference type="ARBA" id="ARBA00022801"/>
    </source>
</evidence>
<keyword evidence="5" id="KW-0482">Metalloprotease</keyword>
<proteinExistence type="inferred from homology"/>
<evidence type="ECO:0000313" key="9">
    <source>
        <dbReference type="Proteomes" id="UP000054976"/>
    </source>
</evidence>
<keyword evidence="2" id="KW-0479">Metal-binding</keyword>
<keyword evidence="9" id="KW-1185">Reference proteome</keyword>
<comment type="caution">
    <text evidence="8">The sequence shown here is derived from an EMBL/GenBank/DDBJ whole genome shotgun (WGS) entry which is preliminary data.</text>
</comment>
<evidence type="ECO:0000256" key="2">
    <source>
        <dbReference type="ARBA" id="ARBA00022723"/>
    </source>
</evidence>
<dbReference type="InterPro" id="IPR046778">
    <property type="entry name" value="UPF0758_N"/>
</dbReference>
<dbReference type="PANTHER" id="PTHR30471:SF3">
    <property type="entry name" value="UPF0758 PROTEIN YEES-RELATED"/>
    <property type="match status" value="1"/>
</dbReference>
<gene>
    <name evidence="8" type="ORF">TAGGR_3263</name>
</gene>
<evidence type="ECO:0000259" key="7">
    <source>
        <dbReference type="PROSITE" id="PS50249"/>
    </source>
</evidence>
<dbReference type="PROSITE" id="PS01302">
    <property type="entry name" value="UPF0758"/>
    <property type="match status" value="1"/>
</dbReference>
<dbReference type="Pfam" id="PF04002">
    <property type="entry name" value="RadC"/>
    <property type="match status" value="1"/>
</dbReference>
<feature type="domain" description="MPN" evidence="7">
    <location>
        <begin position="102"/>
        <end position="224"/>
    </location>
</feature>
<dbReference type="InterPro" id="IPR001405">
    <property type="entry name" value="UPF0758"/>
</dbReference>
<dbReference type="RefSeq" id="WP_059177209.1">
    <property type="nucleotide sequence ID" value="NZ_BCNO01000003.1"/>
</dbReference>
<reference evidence="9" key="1">
    <citation type="submission" date="2016-01" db="EMBL/GenBank/DDBJ databases">
        <title>Draft genome sequence of Thermodesulfovibrio aggregans strain TGE-P1.</title>
        <authorList>
            <person name="Sekiguchi Y."/>
            <person name="Ohashi A."/>
            <person name="Matsuura N."/>
            <person name="Tourlousse M.D."/>
        </authorList>
    </citation>
    <scope>NUCLEOTIDE SEQUENCE [LARGE SCALE GENOMIC DNA]</scope>
    <source>
        <strain evidence="9">TGE-P1</strain>
    </source>
</reference>
<comment type="similarity">
    <text evidence="6">Belongs to the UPF0758 family.</text>
</comment>
<dbReference type="AlphaFoldDB" id="A0A0U9HRZ9"/>
<keyword evidence="1" id="KW-0645">Protease</keyword>
<accession>A0A0U9HRZ9</accession>
<dbReference type="OrthoDB" id="9804482at2"/>
<name>A0A0U9HRZ9_9BACT</name>
<dbReference type="SUPFAM" id="SSF102712">
    <property type="entry name" value="JAB1/MPN domain"/>
    <property type="match status" value="1"/>
</dbReference>
<dbReference type="InterPro" id="IPR025657">
    <property type="entry name" value="RadC_JAB"/>
</dbReference>
<dbReference type="Pfam" id="PF20582">
    <property type="entry name" value="UPF0758_N"/>
    <property type="match status" value="1"/>
</dbReference>
<dbReference type="GO" id="GO:0046872">
    <property type="term" value="F:metal ion binding"/>
    <property type="evidence" value="ECO:0007669"/>
    <property type="project" value="UniProtKB-KW"/>
</dbReference>
<dbReference type="Gene3D" id="3.40.140.10">
    <property type="entry name" value="Cytidine Deaminase, domain 2"/>
    <property type="match status" value="1"/>
</dbReference>
<dbReference type="InterPro" id="IPR020891">
    <property type="entry name" value="UPF0758_CS"/>
</dbReference>
<organism evidence="8 9">
    <name type="scientific">Thermodesulfovibrio aggregans</name>
    <dbReference type="NCBI Taxonomy" id="86166"/>
    <lineage>
        <taxon>Bacteria</taxon>
        <taxon>Pseudomonadati</taxon>
        <taxon>Nitrospirota</taxon>
        <taxon>Thermodesulfovibrionia</taxon>
        <taxon>Thermodesulfovibrionales</taxon>
        <taxon>Thermodesulfovibrionaceae</taxon>
        <taxon>Thermodesulfovibrio</taxon>
    </lineage>
</organism>
<evidence type="ECO:0000256" key="5">
    <source>
        <dbReference type="ARBA" id="ARBA00023049"/>
    </source>
</evidence>
<dbReference type="EMBL" id="BCNO01000003">
    <property type="protein sequence ID" value="GAQ95787.1"/>
    <property type="molecule type" value="Genomic_DNA"/>
</dbReference>
<dbReference type="STRING" id="86166.TAGGR_3263"/>
<dbReference type="InterPro" id="IPR010994">
    <property type="entry name" value="RuvA_2-like"/>
</dbReference>